<reference evidence="3" key="1">
    <citation type="submission" date="2016-06" db="EMBL/GenBank/DDBJ databases">
        <title>Complete genome sequence of Actinoalloteichus fjordicus DSM 46855 (=ADI127-17), type strain of the new species Actinoalloteichus fjordicus.</title>
        <authorList>
            <person name="Ruckert C."/>
            <person name="Nouioui I."/>
            <person name="Willmese J."/>
            <person name="van Wezel G."/>
            <person name="Klenk H.-P."/>
            <person name="Kalinowski J."/>
            <person name="Zotchev S.B."/>
        </authorList>
    </citation>
    <scope>NUCLEOTIDE SEQUENCE [LARGE SCALE GENOMIC DNA]</scope>
    <source>
        <strain evidence="3">ADI127-7</strain>
    </source>
</reference>
<dbReference type="Proteomes" id="UP000185511">
    <property type="component" value="Chromosome"/>
</dbReference>
<dbReference type="KEGG" id="acad:UA74_20795"/>
<evidence type="ECO:0000313" key="3">
    <source>
        <dbReference type="Proteomes" id="UP000185511"/>
    </source>
</evidence>
<protein>
    <submittedName>
        <fullName evidence="2">Uncharacterized protein</fullName>
    </submittedName>
</protein>
<organism evidence="2 3">
    <name type="scientific">Actinoalloteichus fjordicus</name>
    <dbReference type="NCBI Taxonomy" id="1612552"/>
    <lineage>
        <taxon>Bacteria</taxon>
        <taxon>Bacillati</taxon>
        <taxon>Actinomycetota</taxon>
        <taxon>Actinomycetes</taxon>
        <taxon>Pseudonocardiales</taxon>
        <taxon>Pseudonocardiaceae</taxon>
        <taxon>Actinoalloteichus</taxon>
    </lineage>
</organism>
<name>A0AAC9LH24_9PSEU</name>
<evidence type="ECO:0000256" key="1">
    <source>
        <dbReference type="SAM" id="MobiDB-lite"/>
    </source>
</evidence>
<feature type="compositionally biased region" description="Polar residues" evidence="1">
    <location>
        <begin position="129"/>
        <end position="139"/>
    </location>
</feature>
<sequence length="139" mass="14755">MVIVGRGPGRGGRGLRRLPFGRSATRAGVAGDRQNIDAARSFAGPRDDAAAPGLGEGFLIISTKMADEVTFDFFPYHAAAVVGVDGNDRVTLEEWAATGLHGRQQHGVLPRHLGRSGRRAQRRTAAHHSCSQAGRKTSS</sequence>
<dbReference type="EMBL" id="CP016076">
    <property type="protein sequence ID" value="APU16184.1"/>
    <property type="molecule type" value="Genomic_DNA"/>
</dbReference>
<gene>
    <name evidence="2" type="ORF">UA74_20795</name>
</gene>
<feature type="region of interest" description="Disordered" evidence="1">
    <location>
        <begin position="103"/>
        <end position="139"/>
    </location>
</feature>
<proteinExistence type="predicted"/>
<evidence type="ECO:0000313" key="2">
    <source>
        <dbReference type="EMBL" id="APU16184.1"/>
    </source>
</evidence>
<accession>A0AAC9LH24</accession>
<feature type="compositionally biased region" description="Basic residues" evidence="1">
    <location>
        <begin position="112"/>
        <end position="126"/>
    </location>
</feature>
<dbReference type="RefSeq" id="WP_157434345.1">
    <property type="nucleotide sequence ID" value="NZ_CP016076.1"/>
</dbReference>
<keyword evidence="3" id="KW-1185">Reference proteome</keyword>
<dbReference type="AlphaFoldDB" id="A0AAC9LH24"/>